<dbReference type="InterPro" id="IPR020904">
    <property type="entry name" value="Sc_DH/Rdtase_CS"/>
</dbReference>
<protein>
    <submittedName>
        <fullName evidence="3">SDR family NAD(P)-dependent oxidoreductase</fullName>
    </submittedName>
</protein>
<proteinExistence type="inferred from homology"/>
<dbReference type="SUPFAM" id="SSF51735">
    <property type="entry name" value="NAD(P)-binding Rossmann-fold domains"/>
    <property type="match status" value="1"/>
</dbReference>
<evidence type="ECO:0000313" key="3">
    <source>
        <dbReference type="EMBL" id="WCT13160.1"/>
    </source>
</evidence>
<dbReference type="EMBL" id="CP117167">
    <property type="protein sequence ID" value="WCT13160.1"/>
    <property type="molecule type" value="Genomic_DNA"/>
</dbReference>
<accession>A0ABY7T9K4</accession>
<evidence type="ECO:0000313" key="4">
    <source>
        <dbReference type="Proteomes" id="UP001216139"/>
    </source>
</evidence>
<comment type="similarity">
    <text evidence="1">Belongs to the short-chain dehydrogenases/reductases (SDR) family.</text>
</comment>
<sequence length="247" mass="26971">MSIDYNFNEKHLLITGCTSGIGQQCAWDLNKFNATLSVTGRSSEKFVKTKEKLKSGSYNAFIGDLTNSEFIDDLVKDVKPLDGLVLSAGIVDYTPVKLISKQRIRNVFDLNFEANVLLIQKLLLKKKINNSASIVIISSISNKLGIPGTALYAASKAAISAYAKVLSSELSSKKIRVNTVVPGVIKTELITNKGVISVEEFNKDENAYPLGYGTVEDVSNQIMYLLSDASKWVTGSEFVLDGGYLLK</sequence>
<dbReference type="RefSeq" id="WP_273631432.1">
    <property type="nucleotide sequence ID" value="NZ_CP117167.1"/>
</dbReference>
<dbReference type="CDD" id="cd05233">
    <property type="entry name" value="SDR_c"/>
    <property type="match status" value="1"/>
</dbReference>
<evidence type="ECO:0000256" key="2">
    <source>
        <dbReference type="ARBA" id="ARBA00023002"/>
    </source>
</evidence>
<dbReference type="InterPro" id="IPR051122">
    <property type="entry name" value="SDR_DHRS6-like"/>
</dbReference>
<gene>
    <name evidence="3" type="ORF">PQO05_04335</name>
</gene>
<keyword evidence="4" id="KW-1185">Reference proteome</keyword>
<dbReference type="Proteomes" id="UP001216139">
    <property type="component" value="Chromosome"/>
</dbReference>
<keyword evidence="2" id="KW-0560">Oxidoreductase</keyword>
<dbReference type="PRINTS" id="PR00081">
    <property type="entry name" value="GDHRDH"/>
</dbReference>
<dbReference type="PANTHER" id="PTHR43477">
    <property type="entry name" value="DIHYDROANTICAPSIN 7-DEHYDROGENASE"/>
    <property type="match status" value="1"/>
</dbReference>
<evidence type="ECO:0000256" key="1">
    <source>
        <dbReference type="ARBA" id="ARBA00006484"/>
    </source>
</evidence>
<dbReference type="InterPro" id="IPR036291">
    <property type="entry name" value="NAD(P)-bd_dom_sf"/>
</dbReference>
<reference evidence="3 4" key="1">
    <citation type="submission" date="2023-02" db="EMBL/GenBank/DDBJ databases">
        <title>Genome sequence of Mucilaginibacter jinjuensis strain KACC 16571.</title>
        <authorList>
            <person name="Kim S."/>
            <person name="Heo J."/>
            <person name="Kwon S.-W."/>
        </authorList>
    </citation>
    <scope>NUCLEOTIDE SEQUENCE [LARGE SCALE GENOMIC DNA]</scope>
    <source>
        <strain evidence="3 4">KACC 16571</strain>
    </source>
</reference>
<dbReference type="PANTHER" id="PTHR43477:SF1">
    <property type="entry name" value="DIHYDROANTICAPSIN 7-DEHYDROGENASE"/>
    <property type="match status" value="1"/>
</dbReference>
<dbReference type="PROSITE" id="PS00061">
    <property type="entry name" value="ADH_SHORT"/>
    <property type="match status" value="1"/>
</dbReference>
<dbReference type="Gene3D" id="3.40.50.720">
    <property type="entry name" value="NAD(P)-binding Rossmann-like Domain"/>
    <property type="match status" value="1"/>
</dbReference>
<name>A0ABY7T9K4_9SPHI</name>
<dbReference type="Pfam" id="PF13561">
    <property type="entry name" value="adh_short_C2"/>
    <property type="match status" value="1"/>
</dbReference>
<dbReference type="InterPro" id="IPR002347">
    <property type="entry name" value="SDR_fam"/>
</dbReference>
<organism evidence="3 4">
    <name type="scientific">Mucilaginibacter jinjuensis</name>
    <dbReference type="NCBI Taxonomy" id="1176721"/>
    <lineage>
        <taxon>Bacteria</taxon>
        <taxon>Pseudomonadati</taxon>
        <taxon>Bacteroidota</taxon>
        <taxon>Sphingobacteriia</taxon>
        <taxon>Sphingobacteriales</taxon>
        <taxon>Sphingobacteriaceae</taxon>
        <taxon>Mucilaginibacter</taxon>
    </lineage>
</organism>
<dbReference type="PRINTS" id="PR00080">
    <property type="entry name" value="SDRFAMILY"/>
</dbReference>